<dbReference type="EMBL" id="CAJVPU010032190">
    <property type="protein sequence ID" value="CAG8718954.1"/>
    <property type="molecule type" value="Genomic_DNA"/>
</dbReference>
<feature type="non-terminal residue" evidence="1">
    <location>
        <position position="1"/>
    </location>
</feature>
<accession>A0ACA9PRD3</accession>
<dbReference type="Proteomes" id="UP000789702">
    <property type="component" value="Unassembled WGS sequence"/>
</dbReference>
<sequence length="41" mass="4909">DWELVGDIITVLLVYSVRLETKSRCRSVETFKFEQFFLIVK</sequence>
<feature type="non-terminal residue" evidence="1">
    <location>
        <position position="41"/>
    </location>
</feature>
<comment type="caution">
    <text evidence="1">The sequence shown here is derived from an EMBL/GenBank/DDBJ whole genome shotgun (WGS) entry which is preliminary data.</text>
</comment>
<evidence type="ECO:0000313" key="2">
    <source>
        <dbReference type="Proteomes" id="UP000789702"/>
    </source>
</evidence>
<gene>
    <name evidence="1" type="ORF">DHETER_LOCUS12714</name>
</gene>
<keyword evidence="2" id="KW-1185">Reference proteome</keyword>
<proteinExistence type="predicted"/>
<evidence type="ECO:0000313" key="1">
    <source>
        <dbReference type="EMBL" id="CAG8718954.1"/>
    </source>
</evidence>
<reference evidence="1" key="1">
    <citation type="submission" date="2021-06" db="EMBL/GenBank/DDBJ databases">
        <authorList>
            <person name="Kallberg Y."/>
            <person name="Tangrot J."/>
            <person name="Rosling A."/>
        </authorList>
    </citation>
    <scope>NUCLEOTIDE SEQUENCE</scope>
    <source>
        <strain evidence="1">IL203A</strain>
    </source>
</reference>
<name>A0ACA9PRD3_9GLOM</name>
<protein>
    <submittedName>
        <fullName evidence="1">15199_t:CDS:1</fullName>
    </submittedName>
</protein>
<organism evidence="1 2">
    <name type="scientific">Dentiscutata heterogama</name>
    <dbReference type="NCBI Taxonomy" id="1316150"/>
    <lineage>
        <taxon>Eukaryota</taxon>
        <taxon>Fungi</taxon>
        <taxon>Fungi incertae sedis</taxon>
        <taxon>Mucoromycota</taxon>
        <taxon>Glomeromycotina</taxon>
        <taxon>Glomeromycetes</taxon>
        <taxon>Diversisporales</taxon>
        <taxon>Gigasporaceae</taxon>
        <taxon>Dentiscutata</taxon>
    </lineage>
</organism>